<accession>A0A0M6Y5E5</accession>
<dbReference type="AlphaFoldDB" id="A0A0M6Y5E5"/>
<dbReference type="RefSeq" id="WP_055658288.1">
    <property type="nucleotide sequence ID" value="NZ_CXST01000002.1"/>
</dbReference>
<evidence type="ECO:0000313" key="4">
    <source>
        <dbReference type="Proteomes" id="UP000048926"/>
    </source>
</evidence>
<sequence length="302" mass="32876">MTFREKFTQQEARGSLGTSEIARIARLSGGVVYRDSALIPGPGHSQDDRSLHVTPNQEAPCGFLVHSYAGDDWRNCQDYVLALLGRRSVDATKWRRPSHAHLDRFEADNIRKIQFAHQIWSEGIPATGSPVETYLASRGLMIEPEVTCLRHHASCVFKGEKVEAMIAPIVNIRTNCFQGVHRTRLSPKDKAMLGPSKGGCVKLSGDDEVTEGLHICEGIETGLALLQAGFRPLWVCLSSSGVSSFPVLRGIECLTIFGDNDLNGAGLKAASNCAKRWHGAGKQVRVLLPKDAGTDFADGRAT</sequence>
<dbReference type="Pfam" id="PF13362">
    <property type="entry name" value="Toprim_3"/>
    <property type="match status" value="1"/>
</dbReference>
<name>A0A0M6Y5E5_9HYPH</name>
<dbReference type="Pfam" id="PF23639">
    <property type="entry name" value="DUF7146"/>
    <property type="match status" value="1"/>
</dbReference>
<dbReference type="InterPro" id="IPR055570">
    <property type="entry name" value="DUF7146"/>
</dbReference>
<evidence type="ECO:0000259" key="1">
    <source>
        <dbReference type="Pfam" id="PF13362"/>
    </source>
</evidence>
<evidence type="ECO:0000259" key="2">
    <source>
        <dbReference type="Pfam" id="PF23639"/>
    </source>
</evidence>
<feature type="domain" description="Toprim" evidence="1">
    <location>
        <begin position="214"/>
        <end position="298"/>
    </location>
</feature>
<reference evidence="4" key="1">
    <citation type="submission" date="2015-07" db="EMBL/GenBank/DDBJ databases">
        <authorList>
            <person name="Rodrigo-Torres Lidia"/>
            <person name="Arahal R.David."/>
        </authorList>
    </citation>
    <scope>NUCLEOTIDE SEQUENCE [LARGE SCALE GENOMIC DNA]</scope>
    <source>
        <strain evidence="4">CECT 4801</strain>
    </source>
</reference>
<protein>
    <submittedName>
        <fullName evidence="3">Uncharacterized protein</fullName>
    </submittedName>
</protein>
<organism evidence="3 4">
    <name type="scientific">Roseibium aggregatum</name>
    <dbReference type="NCBI Taxonomy" id="187304"/>
    <lineage>
        <taxon>Bacteria</taxon>
        <taxon>Pseudomonadati</taxon>
        <taxon>Pseudomonadota</taxon>
        <taxon>Alphaproteobacteria</taxon>
        <taxon>Hyphomicrobiales</taxon>
        <taxon>Stappiaceae</taxon>
        <taxon>Roseibium</taxon>
    </lineage>
</organism>
<dbReference type="InterPro" id="IPR006171">
    <property type="entry name" value="TOPRIM_dom"/>
</dbReference>
<keyword evidence="4" id="KW-1185">Reference proteome</keyword>
<dbReference type="InterPro" id="IPR034154">
    <property type="entry name" value="TOPRIM_DnaG/twinkle"/>
</dbReference>
<gene>
    <name evidence="3" type="ORF">LAL4801_03752</name>
</gene>
<dbReference type="OrthoDB" id="9811157at2"/>
<feature type="domain" description="DUF7146" evidence="2">
    <location>
        <begin position="112"/>
        <end position="197"/>
    </location>
</feature>
<proteinExistence type="predicted"/>
<dbReference type="Proteomes" id="UP000048926">
    <property type="component" value="Unassembled WGS sequence"/>
</dbReference>
<dbReference type="EMBL" id="CXST01000002">
    <property type="protein sequence ID" value="CTQ45302.1"/>
    <property type="molecule type" value="Genomic_DNA"/>
</dbReference>
<evidence type="ECO:0000313" key="3">
    <source>
        <dbReference type="EMBL" id="CTQ45302.1"/>
    </source>
</evidence>
<dbReference type="CDD" id="cd01029">
    <property type="entry name" value="TOPRIM_primases"/>
    <property type="match status" value="1"/>
</dbReference>